<comment type="function">
    <text evidence="4">Produces ATP from ADP in the presence of a proton gradient across the membrane.</text>
</comment>
<proteinExistence type="inferred from homology"/>
<accession>A0ABS6G2A0</accession>
<evidence type="ECO:0000313" key="9">
    <source>
        <dbReference type="EMBL" id="MBU5676600.1"/>
    </source>
</evidence>
<evidence type="ECO:0000256" key="2">
    <source>
        <dbReference type="ARBA" id="ARBA00023196"/>
    </source>
</evidence>
<protein>
    <recommendedName>
        <fullName evidence="4">ATP synthase epsilon chain</fullName>
    </recommendedName>
    <alternativeName>
        <fullName evidence="4">ATP synthase F1 sector epsilon subunit</fullName>
    </alternativeName>
    <alternativeName>
        <fullName evidence="4">F-ATPase epsilon subunit</fullName>
    </alternativeName>
</protein>
<organism evidence="9 10">
    <name type="scientific">Alkaliphilus flagellatus</name>
    <dbReference type="NCBI Taxonomy" id="2841507"/>
    <lineage>
        <taxon>Bacteria</taxon>
        <taxon>Bacillati</taxon>
        <taxon>Bacillota</taxon>
        <taxon>Clostridia</taxon>
        <taxon>Peptostreptococcales</taxon>
        <taxon>Natronincolaceae</taxon>
        <taxon>Alkaliphilus</taxon>
    </lineage>
</organism>
<dbReference type="NCBIfam" id="NF001846">
    <property type="entry name" value="PRK00571.1-3"/>
    <property type="match status" value="1"/>
</dbReference>
<keyword evidence="4" id="KW-0375">Hydrogen ion transport</keyword>
<keyword evidence="10" id="KW-1185">Reference proteome</keyword>
<evidence type="ECO:0000256" key="6">
    <source>
        <dbReference type="SAM" id="Coils"/>
    </source>
</evidence>
<comment type="caution">
    <text evidence="9">The sequence shown here is derived from an EMBL/GenBank/DDBJ whole genome shotgun (WGS) entry which is preliminary data.</text>
</comment>
<dbReference type="HAMAP" id="MF_00530">
    <property type="entry name" value="ATP_synth_epsil_bac"/>
    <property type="match status" value="1"/>
</dbReference>
<name>A0ABS6G2A0_9FIRM</name>
<evidence type="ECO:0000256" key="1">
    <source>
        <dbReference type="ARBA" id="ARBA00004184"/>
    </source>
</evidence>
<dbReference type="Pfam" id="PF00401">
    <property type="entry name" value="ATP-synt_DE"/>
    <property type="match status" value="1"/>
</dbReference>
<dbReference type="RefSeq" id="WP_216416538.1">
    <property type="nucleotide sequence ID" value="NZ_JAHLQK010000003.1"/>
</dbReference>
<dbReference type="PANTHER" id="PTHR13822:SF10">
    <property type="entry name" value="ATP SYNTHASE EPSILON CHAIN, CHLOROPLASTIC"/>
    <property type="match status" value="1"/>
</dbReference>
<evidence type="ECO:0000259" key="8">
    <source>
        <dbReference type="Pfam" id="PF02823"/>
    </source>
</evidence>
<dbReference type="NCBIfam" id="TIGR01216">
    <property type="entry name" value="ATP_synt_epsi"/>
    <property type="match status" value="1"/>
</dbReference>
<evidence type="ECO:0000256" key="4">
    <source>
        <dbReference type="HAMAP-Rule" id="MF_00530"/>
    </source>
</evidence>
<keyword evidence="4 5" id="KW-0406">Ion transport</keyword>
<dbReference type="InterPro" id="IPR001469">
    <property type="entry name" value="ATP_synth_F1_dsu/esu"/>
</dbReference>
<evidence type="ECO:0000256" key="5">
    <source>
        <dbReference type="RuleBase" id="RU003656"/>
    </source>
</evidence>
<dbReference type="Proteomes" id="UP000779508">
    <property type="component" value="Unassembled WGS sequence"/>
</dbReference>
<feature type="domain" description="ATP synthase F1 complex delta/epsilon subunit N-terminal" evidence="8">
    <location>
        <begin position="5"/>
        <end position="83"/>
    </location>
</feature>
<dbReference type="InterPro" id="IPR020546">
    <property type="entry name" value="ATP_synth_F1_dsu/esu_N"/>
</dbReference>
<keyword evidence="4" id="KW-1003">Cell membrane</keyword>
<sequence>MASTFRLQIVTPSRMFYDDEVEMTIVRTIEGDVGIMRNHMLMVAPLKIGKIRIKKDGQFKEAAISEGFIQIESDYTRIITDSAEWPDEIDVKRAEEAKERAERRLAASKSDIDKVRAEIALKKALNRLDVADEKK</sequence>
<dbReference type="EMBL" id="JAHLQK010000003">
    <property type="protein sequence ID" value="MBU5676600.1"/>
    <property type="molecule type" value="Genomic_DNA"/>
</dbReference>
<comment type="similarity">
    <text evidence="4 5">Belongs to the ATPase epsilon chain family.</text>
</comment>
<dbReference type="PANTHER" id="PTHR13822">
    <property type="entry name" value="ATP SYNTHASE DELTA/EPSILON CHAIN"/>
    <property type="match status" value="1"/>
</dbReference>
<keyword evidence="3 4" id="KW-0066">ATP synthesis</keyword>
<keyword evidence="6" id="KW-0175">Coiled coil</keyword>
<reference evidence="9 10" key="1">
    <citation type="submission" date="2021-06" db="EMBL/GenBank/DDBJ databases">
        <authorList>
            <person name="Sun Q."/>
            <person name="Li D."/>
        </authorList>
    </citation>
    <scope>NUCLEOTIDE SEQUENCE [LARGE SCALE GENOMIC DNA]</scope>
    <source>
        <strain evidence="9 10">MSJ-5</strain>
    </source>
</reference>
<dbReference type="InterPro" id="IPR020547">
    <property type="entry name" value="ATP_synth_F1_esu_C"/>
</dbReference>
<feature type="coiled-coil region" evidence="6">
    <location>
        <begin position="91"/>
        <end position="134"/>
    </location>
</feature>
<evidence type="ECO:0000259" key="7">
    <source>
        <dbReference type="Pfam" id="PF00401"/>
    </source>
</evidence>
<evidence type="ECO:0000313" key="10">
    <source>
        <dbReference type="Proteomes" id="UP000779508"/>
    </source>
</evidence>
<comment type="subunit">
    <text evidence="4 5">F-type ATPases have 2 components, CF(1) - the catalytic core - and CF(0) - the membrane proton channel. CF(1) has five subunits: alpha(3), beta(3), gamma(1), delta(1), epsilon(1). CF(0) has three main subunits: a, b and c.</text>
</comment>
<dbReference type="CDD" id="cd12152">
    <property type="entry name" value="F1-ATPase_delta"/>
    <property type="match status" value="1"/>
</dbReference>
<evidence type="ECO:0000256" key="3">
    <source>
        <dbReference type="ARBA" id="ARBA00023310"/>
    </source>
</evidence>
<keyword evidence="4 5" id="KW-0813">Transport</keyword>
<keyword evidence="2 4" id="KW-0139">CF(1)</keyword>
<feature type="domain" description="ATP synthase epsilon subunit C-terminal" evidence="7">
    <location>
        <begin position="87"/>
        <end position="131"/>
    </location>
</feature>
<comment type="subcellular location">
    <subcellularLocation>
        <location evidence="4">Cell membrane</location>
        <topology evidence="4">Peripheral membrane protein</topology>
    </subcellularLocation>
    <subcellularLocation>
        <location evidence="1">Endomembrane system</location>
        <topology evidence="1">Peripheral membrane protein</topology>
    </subcellularLocation>
</comment>
<keyword evidence="4" id="KW-0472">Membrane</keyword>
<gene>
    <name evidence="4" type="primary">atpC</name>
    <name evidence="9" type="ORF">KQI88_09235</name>
</gene>
<dbReference type="Pfam" id="PF02823">
    <property type="entry name" value="ATP-synt_DE_N"/>
    <property type="match status" value="1"/>
</dbReference>